<dbReference type="Gene3D" id="1.25.40.10">
    <property type="entry name" value="Tetratricopeptide repeat domain"/>
    <property type="match status" value="1"/>
</dbReference>
<feature type="compositionally biased region" description="Polar residues" evidence="12">
    <location>
        <begin position="415"/>
        <end position="427"/>
    </location>
</feature>
<keyword evidence="6" id="KW-0677">Repeat</keyword>
<dbReference type="Gene3D" id="3.10.20.90">
    <property type="entry name" value="Phosphatidylinositol 3-kinase Catalytic Subunit, Chain A, domain 1"/>
    <property type="match status" value="5"/>
</dbReference>
<keyword evidence="5" id="KW-1017">Isopeptide bond</keyword>
<dbReference type="InterPro" id="IPR019954">
    <property type="entry name" value="Ubiquitin_CS"/>
</dbReference>
<dbReference type="InterPro" id="IPR046357">
    <property type="entry name" value="PPIase_dom_sf"/>
</dbReference>
<evidence type="ECO:0000256" key="4">
    <source>
        <dbReference type="ARBA" id="ARBA00022490"/>
    </source>
</evidence>
<dbReference type="InterPro" id="IPR019734">
    <property type="entry name" value="TPR_rpt"/>
</dbReference>
<keyword evidence="8" id="KW-0539">Nucleus</keyword>
<comment type="similarity">
    <text evidence="3">Belongs to the ubiquitin family.</text>
</comment>
<evidence type="ECO:0000256" key="3">
    <source>
        <dbReference type="ARBA" id="ARBA00008430"/>
    </source>
</evidence>
<evidence type="ECO:0000256" key="6">
    <source>
        <dbReference type="ARBA" id="ARBA00022737"/>
    </source>
</evidence>
<dbReference type="AlphaFoldDB" id="A0A2U1MW42"/>
<evidence type="ECO:0000256" key="7">
    <source>
        <dbReference type="ARBA" id="ARBA00022843"/>
    </source>
</evidence>
<dbReference type="PROSITE" id="PS50076">
    <property type="entry name" value="DNAJ_2"/>
    <property type="match status" value="1"/>
</dbReference>
<evidence type="ECO:0000256" key="1">
    <source>
        <dbReference type="ARBA" id="ARBA00004123"/>
    </source>
</evidence>
<dbReference type="GO" id="GO:0005737">
    <property type="term" value="C:cytoplasm"/>
    <property type="evidence" value="ECO:0007669"/>
    <property type="project" value="UniProtKB-SubCell"/>
</dbReference>
<dbReference type="PROSITE" id="PS50059">
    <property type="entry name" value="FKBP_PPIASE"/>
    <property type="match status" value="1"/>
</dbReference>
<dbReference type="InterPro" id="IPR011990">
    <property type="entry name" value="TPR-like_helical_dom_sf"/>
</dbReference>
<dbReference type="InterPro" id="IPR000626">
    <property type="entry name" value="Ubiquitin-like_dom"/>
</dbReference>
<dbReference type="OrthoDB" id="1902587at2759"/>
<dbReference type="InterPro" id="IPR001623">
    <property type="entry name" value="DnaJ_domain"/>
</dbReference>
<dbReference type="STRING" id="35608.A0A2U1MW42"/>
<feature type="domain" description="PPIase FKBP-type" evidence="14">
    <location>
        <begin position="770"/>
        <end position="861"/>
    </location>
</feature>
<dbReference type="SMART" id="SM00213">
    <property type="entry name" value="UBQ"/>
    <property type="match status" value="4"/>
</dbReference>
<dbReference type="GO" id="GO:0003755">
    <property type="term" value="F:peptidyl-prolyl cis-trans isomerase activity"/>
    <property type="evidence" value="ECO:0007669"/>
    <property type="project" value="UniProtKB-KW"/>
</dbReference>
<name>A0A2U1MW42_ARTAN</name>
<evidence type="ECO:0000259" key="15">
    <source>
        <dbReference type="PROSITE" id="PS50076"/>
    </source>
</evidence>
<dbReference type="InterPro" id="IPR050158">
    <property type="entry name" value="Ubiquitin_ubiquitin-like"/>
</dbReference>
<evidence type="ECO:0000256" key="8">
    <source>
        <dbReference type="ARBA" id="ARBA00023242"/>
    </source>
</evidence>
<comment type="caution">
    <text evidence="16">The sequence shown here is derived from an EMBL/GenBank/DDBJ whole genome shotgun (WGS) entry which is preliminary data.</text>
</comment>
<comment type="subcellular location">
    <subcellularLocation>
        <location evidence="2">Cytoplasm</location>
    </subcellularLocation>
    <subcellularLocation>
        <location evidence="1">Nucleus</location>
    </subcellularLocation>
</comment>
<evidence type="ECO:0000256" key="2">
    <source>
        <dbReference type="ARBA" id="ARBA00004496"/>
    </source>
</evidence>
<evidence type="ECO:0000256" key="10">
    <source>
        <dbReference type="PROSITE-ProRule" id="PRU00339"/>
    </source>
</evidence>
<feature type="coiled-coil region" evidence="11">
    <location>
        <begin position="66"/>
        <end position="164"/>
    </location>
</feature>
<dbReference type="GO" id="GO:0003729">
    <property type="term" value="F:mRNA binding"/>
    <property type="evidence" value="ECO:0007669"/>
    <property type="project" value="UniProtKB-ARBA"/>
</dbReference>
<dbReference type="Gene3D" id="1.10.287.110">
    <property type="entry name" value="DnaJ domain"/>
    <property type="match status" value="1"/>
</dbReference>
<keyword evidence="9" id="KW-0697">Rotamase</keyword>
<dbReference type="Pfam" id="PF00254">
    <property type="entry name" value="FKBP_C"/>
    <property type="match status" value="1"/>
</dbReference>
<dbReference type="SUPFAM" id="SSF54534">
    <property type="entry name" value="FKBP-like"/>
    <property type="match status" value="1"/>
</dbReference>
<dbReference type="PROSITE" id="PS50053">
    <property type="entry name" value="UBIQUITIN_2"/>
    <property type="match status" value="4"/>
</dbReference>
<dbReference type="SUPFAM" id="SSF46565">
    <property type="entry name" value="Chaperone J-domain"/>
    <property type="match status" value="1"/>
</dbReference>
<keyword evidence="4" id="KW-0963">Cytoplasm</keyword>
<evidence type="ECO:0000256" key="9">
    <source>
        <dbReference type="PROSITE-ProRule" id="PRU00277"/>
    </source>
</evidence>
<dbReference type="PANTHER" id="PTHR10666">
    <property type="entry name" value="UBIQUITIN"/>
    <property type="match status" value="1"/>
</dbReference>
<dbReference type="SMART" id="SM00028">
    <property type="entry name" value="TPR"/>
    <property type="match status" value="1"/>
</dbReference>
<keyword evidence="7" id="KW-0832">Ubl conjugation</keyword>
<dbReference type="EMBL" id="PKPP01004214">
    <property type="protein sequence ID" value="PWA65481.1"/>
    <property type="molecule type" value="Genomic_DNA"/>
</dbReference>
<proteinExistence type="inferred from homology"/>
<dbReference type="CDD" id="cd06257">
    <property type="entry name" value="DnaJ"/>
    <property type="match status" value="1"/>
</dbReference>
<dbReference type="PRINTS" id="PR00348">
    <property type="entry name" value="UBIQUITIN"/>
</dbReference>
<evidence type="ECO:0000256" key="11">
    <source>
        <dbReference type="SAM" id="Coils"/>
    </source>
</evidence>
<evidence type="ECO:0000313" key="16">
    <source>
        <dbReference type="EMBL" id="PWA65481.1"/>
    </source>
</evidence>
<reference evidence="16 17" key="1">
    <citation type="journal article" date="2018" name="Mol. Plant">
        <title>The genome of Artemisia annua provides insight into the evolution of Asteraceae family and artemisinin biosynthesis.</title>
        <authorList>
            <person name="Shen Q."/>
            <person name="Zhang L."/>
            <person name="Liao Z."/>
            <person name="Wang S."/>
            <person name="Yan T."/>
            <person name="Shi P."/>
            <person name="Liu M."/>
            <person name="Fu X."/>
            <person name="Pan Q."/>
            <person name="Wang Y."/>
            <person name="Lv Z."/>
            <person name="Lu X."/>
            <person name="Zhang F."/>
            <person name="Jiang W."/>
            <person name="Ma Y."/>
            <person name="Chen M."/>
            <person name="Hao X."/>
            <person name="Li L."/>
            <person name="Tang Y."/>
            <person name="Lv G."/>
            <person name="Zhou Y."/>
            <person name="Sun X."/>
            <person name="Brodelius P.E."/>
            <person name="Rose J.K.C."/>
            <person name="Tang K."/>
        </authorList>
    </citation>
    <scope>NUCLEOTIDE SEQUENCE [LARGE SCALE GENOMIC DNA]</scope>
    <source>
        <strain evidence="17">cv. Huhao1</strain>
        <tissue evidence="16">Leaf</tissue>
    </source>
</reference>
<dbReference type="CDD" id="cd01803">
    <property type="entry name" value="Ubl_ubiquitin"/>
    <property type="match status" value="1"/>
</dbReference>
<feature type="repeat" description="TPR" evidence="10">
    <location>
        <begin position="939"/>
        <end position="972"/>
    </location>
</feature>
<dbReference type="Proteomes" id="UP000245207">
    <property type="component" value="Unassembled WGS sequence"/>
</dbReference>
<accession>A0A2U1MW42</accession>
<comment type="catalytic activity">
    <reaction evidence="9">
        <text>[protein]-peptidylproline (omega=180) = [protein]-peptidylproline (omega=0)</text>
        <dbReference type="Rhea" id="RHEA:16237"/>
        <dbReference type="Rhea" id="RHEA-COMP:10747"/>
        <dbReference type="Rhea" id="RHEA-COMP:10748"/>
        <dbReference type="ChEBI" id="CHEBI:83833"/>
        <dbReference type="ChEBI" id="CHEBI:83834"/>
        <dbReference type="EC" id="5.2.1.8"/>
    </reaction>
</comment>
<keyword evidence="10" id="KW-0802">TPR repeat</keyword>
<feature type="domain" description="Ubiquitin-like" evidence="13">
    <location>
        <begin position="545"/>
        <end position="619"/>
    </location>
</feature>
<dbReference type="InterPro" id="IPR001179">
    <property type="entry name" value="PPIase_FKBP_dom"/>
</dbReference>
<dbReference type="SUPFAM" id="SSF48452">
    <property type="entry name" value="TPR-like"/>
    <property type="match status" value="1"/>
</dbReference>
<evidence type="ECO:0000256" key="5">
    <source>
        <dbReference type="ARBA" id="ARBA00022499"/>
    </source>
</evidence>
<feature type="domain" description="J" evidence="15">
    <location>
        <begin position="305"/>
        <end position="370"/>
    </location>
</feature>
<keyword evidence="17" id="KW-1185">Reference proteome</keyword>
<dbReference type="FunFam" id="3.10.20.90:FF:000469">
    <property type="entry name" value="Polyubiquitin-C"/>
    <property type="match status" value="1"/>
</dbReference>
<organism evidence="16 17">
    <name type="scientific">Artemisia annua</name>
    <name type="common">Sweet wormwood</name>
    <dbReference type="NCBI Taxonomy" id="35608"/>
    <lineage>
        <taxon>Eukaryota</taxon>
        <taxon>Viridiplantae</taxon>
        <taxon>Streptophyta</taxon>
        <taxon>Embryophyta</taxon>
        <taxon>Tracheophyta</taxon>
        <taxon>Spermatophyta</taxon>
        <taxon>Magnoliopsida</taxon>
        <taxon>eudicotyledons</taxon>
        <taxon>Gunneridae</taxon>
        <taxon>Pentapetalae</taxon>
        <taxon>asterids</taxon>
        <taxon>campanulids</taxon>
        <taxon>Asterales</taxon>
        <taxon>Asteraceae</taxon>
        <taxon>Asteroideae</taxon>
        <taxon>Anthemideae</taxon>
        <taxon>Artemisiinae</taxon>
        <taxon>Artemisia</taxon>
    </lineage>
</organism>
<protein>
    <recommendedName>
        <fullName evidence="9">peptidylprolyl isomerase</fullName>
        <ecNumber evidence="9">5.2.1.8</ecNumber>
    </recommendedName>
</protein>
<dbReference type="Gene3D" id="3.10.50.40">
    <property type="match status" value="1"/>
</dbReference>
<dbReference type="FunFam" id="3.10.20.90:FF:000009">
    <property type="entry name" value="Ubiquitin-60S ribosomal protein"/>
    <property type="match status" value="1"/>
</dbReference>
<dbReference type="PROSITE" id="PS50005">
    <property type="entry name" value="TPR"/>
    <property type="match status" value="1"/>
</dbReference>
<dbReference type="GO" id="GO:0005634">
    <property type="term" value="C:nucleus"/>
    <property type="evidence" value="ECO:0007669"/>
    <property type="project" value="UniProtKB-SubCell"/>
</dbReference>
<dbReference type="EC" id="5.2.1.8" evidence="9"/>
<dbReference type="InterPro" id="IPR019956">
    <property type="entry name" value="Ubiquitin_dom"/>
</dbReference>
<gene>
    <name evidence="16" type="ORF">CTI12_AA337650</name>
</gene>
<evidence type="ECO:0000256" key="12">
    <source>
        <dbReference type="SAM" id="MobiDB-lite"/>
    </source>
</evidence>
<dbReference type="Pfam" id="PF00240">
    <property type="entry name" value="ubiquitin"/>
    <property type="match status" value="4"/>
</dbReference>
<keyword evidence="11" id="KW-0175">Coiled coil</keyword>
<dbReference type="PROSITE" id="PS00299">
    <property type="entry name" value="UBIQUITIN_1"/>
    <property type="match status" value="1"/>
</dbReference>
<dbReference type="InterPro" id="IPR036869">
    <property type="entry name" value="J_dom_sf"/>
</dbReference>
<evidence type="ECO:0000259" key="14">
    <source>
        <dbReference type="PROSITE" id="PS50059"/>
    </source>
</evidence>
<evidence type="ECO:0000313" key="17">
    <source>
        <dbReference type="Proteomes" id="UP000245207"/>
    </source>
</evidence>
<sequence>MSKLVGLSGLRSLDQFKSTLGSASSSAKPFQFSSAFSESNSSGSFASLTLTAAKLVKEQALAKIDIEVANSKLLKLSEQIRALEEKLQLKHSESETATTESIRNLQSEIHGKEEEIDTLQKEIVKHEDHVYSLETQLSELQSSLQEKEQVALVFKEREKQLEDRKSEMQIFVKTLTGKTITLDVESSDTIDNLKAKIQDKEGIPPDQQRLIFAGKQLEDGRTLVDYNIQKECTLHLVLHLLFGGVGGGSMVDKAKGAAIAGDYAAALYMLDKANEKERTSPWARSLNRILEILVLPDMPSMDQRNFYDVLGINKSATSAEITRAHRITRQLVHPHNCGYLSEAREILDLVDQAADTLLGKYERQDYDIRLAGDRASLFPHNRSPLSPKYDGPLDLKPSSSLPAKTKKTEKGLQFSPYSPRTRSSKQYYTVPAATNGGRRSDQIKKETRRKINFDDADRLCRARGGMEICVRTQMGRTISLEVESSADTIGDIKNRICSKEGITPDHHVLYYVGEKLEDGWTLADCGILKEESVLLHIRQSLRRGMQIFVKTPTETITLEVQSSDSISNLKQKIQDKVGIPRDHQRLTYGWQQLKDGRTLGEYNIGKDCTVDLNLWMRGGMRIFVKTEDRKKFSLEVESSATIDNVKARIRDKEGVSPDRQILFYDGKNLKDGLTLDHYNIQKESTLDLVVIRLRDYNIQKESTLHLVLRLRGGMQIFLKTFTDGFGENGKQASGNEAILQIALEIVSWNIFSNVTTDKKVVKKILKEGEGYEVQVESVVKLPDGTIFIQKGYDESEPFEFFTEQVIDALDDRAVLTMKKGEVVILTVAPEYAFGTTESKQELTLVPPNSTVTYEIELVSFVKDKESWDLMNAKEMIEAVAGKKKEEGYVFFKASGKYLKASKRYEKDAKYIEYDTNFDEVLKLKDYKQAVKLCTKSKNVKALYRRAQAYISLVDLDLAELDIKIALEIDPDNRDVKLEYKVLKEKMKEYDKEDAKFCGNMFAKLSAIDSKFVWFHDSKCDLYFLQKTAPIRF</sequence>
<dbReference type="SUPFAM" id="SSF54236">
    <property type="entry name" value="Ubiquitin-like"/>
    <property type="match status" value="4"/>
</dbReference>
<feature type="domain" description="Ubiquitin-like" evidence="13">
    <location>
        <begin position="620"/>
        <end position="690"/>
    </location>
</feature>
<dbReference type="InterPro" id="IPR029071">
    <property type="entry name" value="Ubiquitin-like_domsf"/>
</dbReference>
<feature type="region of interest" description="Disordered" evidence="12">
    <location>
        <begin position="377"/>
        <end position="446"/>
    </location>
</feature>
<evidence type="ECO:0000259" key="13">
    <source>
        <dbReference type="PROSITE" id="PS50053"/>
    </source>
</evidence>
<dbReference type="Pfam" id="PF00226">
    <property type="entry name" value="DnaJ"/>
    <property type="match status" value="1"/>
</dbReference>
<feature type="domain" description="Ubiquitin-like" evidence="13">
    <location>
        <begin position="466"/>
        <end position="539"/>
    </location>
</feature>
<feature type="domain" description="Ubiquitin-like" evidence="13">
    <location>
        <begin position="168"/>
        <end position="243"/>
    </location>
</feature>
<keyword evidence="9 16" id="KW-0413">Isomerase</keyword>